<feature type="binding site" evidence="19">
    <location>
        <position position="269"/>
    </location>
    <ligand>
        <name>Zn(2+)</name>
        <dbReference type="ChEBI" id="CHEBI:29105"/>
        <note>catalytic</note>
    </ligand>
</feature>
<keyword evidence="9 19" id="KW-0547">Nucleotide-binding</keyword>
<dbReference type="GO" id="GO:0003935">
    <property type="term" value="F:GTP cyclohydrolase II activity"/>
    <property type="evidence" value="ECO:0007669"/>
    <property type="project" value="UniProtKB-UniRule"/>
</dbReference>
<dbReference type="AlphaFoldDB" id="A0A1X7I6D2"/>
<dbReference type="Gene3D" id="3.90.870.10">
    <property type="entry name" value="DHBP synthase"/>
    <property type="match status" value="1"/>
</dbReference>
<feature type="binding site" evidence="19">
    <location>
        <begin position="307"/>
        <end position="309"/>
    </location>
    <ligand>
        <name>GTP</name>
        <dbReference type="ChEBI" id="CHEBI:37565"/>
    </ligand>
</feature>
<dbReference type="Pfam" id="PF00925">
    <property type="entry name" value="GTP_cyclohydro2"/>
    <property type="match status" value="1"/>
</dbReference>
<reference evidence="22" key="1">
    <citation type="submission" date="2017-04" db="EMBL/GenBank/DDBJ databases">
        <authorList>
            <person name="Varghese N."/>
            <person name="Submissions S."/>
        </authorList>
    </citation>
    <scope>NUCLEOTIDE SEQUENCE [LARGE SCALE GENOMIC DNA]</scope>
    <source>
        <strain evidence="22">USBA 82</strain>
    </source>
</reference>
<evidence type="ECO:0000313" key="21">
    <source>
        <dbReference type="EMBL" id="SMG09829.1"/>
    </source>
</evidence>
<dbReference type="PIRSF" id="PIRSF001259">
    <property type="entry name" value="RibA"/>
    <property type="match status" value="1"/>
</dbReference>
<keyword evidence="12 19" id="KW-0460">Magnesium</keyword>
<feature type="binding site" evidence="19">
    <location>
        <position position="37"/>
    </location>
    <ligand>
        <name>Mg(2+)</name>
        <dbReference type="ChEBI" id="CHEBI:18420"/>
        <label>1</label>
    </ligand>
</feature>
<feature type="region of interest" description="DHBP synthase" evidence="19">
    <location>
        <begin position="1"/>
        <end position="210"/>
    </location>
</feature>
<feature type="active site" description="Proton acceptor; for GTP cyclohydrolase activity" evidence="19">
    <location>
        <position position="341"/>
    </location>
</feature>
<feature type="binding site" evidence="19">
    <location>
        <position position="41"/>
    </location>
    <ligand>
        <name>D-ribulose 5-phosphate</name>
        <dbReference type="ChEBI" id="CHEBI:58121"/>
    </ligand>
</feature>
<name>A0A1X7I6D2_9BACT</name>
<feature type="binding site" evidence="19">
    <location>
        <position position="364"/>
    </location>
    <ligand>
        <name>GTP</name>
        <dbReference type="ChEBI" id="CHEBI:37565"/>
    </ligand>
</feature>
<gene>
    <name evidence="19" type="primary">ribBA</name>
    <name evidence="21" type="ORF">SAMN06275492_101144</name>
</gene>
<comment type="function">
    <text evidence="3 19">Catalyzes the conversion of D-ribulose 5-phosphate to formate and 3,4-dihydroxy-2-butanone 4-phosphate.</text>
</comment>
<dbReference type="SUPFAM" id="SSF55821">
    <property type="entry name" value="YrdC/RibB"/>
    <property type="match status" value="1"/>
</dbReference>
<dbReference type="InterPro" id="IPR032677">
    <property type="entry name" value="GTP_cyclohydro_II"/>
</dbReference>
<evidence type="ECO:0000256" key="10">
    <source>
        <dbReference type="ARBA" id="ARBA00022801"/>
    </source>
</evidence>
<dbReference type="GO" id="GO:0009231">
    <property type="term" value="P:riboflavin biosynthetic process"/>
    <property type="evidence" value="ECO:0007669"/>
    <property type="project" value="UniProtKB-UniRule"/>
</dbReference>
<feature type="binding site" evidence="19">
    <location>
        <begin position="149"/>
        <end position="153"/>
    </location>
    <ligand>
        <name>D-ribulose 5-phosphate</name>
        <dbReference type="ChEBI" id="CHEBI:58121"/>
    </ligand>
</feature>
<evidence type="ECO:0000256" key="19">
    <source>
        <dbReference type="HAMAP-Rule" id="MF_01283"/>
    </source>
</evidence>
<feature type="binding site" evidence="19">
    <location>
        <position position="369"/>
    </location>
    <ligand>
        <name>GTP</name>
        <dbReference type="ChEBI" id="CHEBI:37565"/>
    </ligand>
</feature>
<comment type="catalytic activity">
    <reaction evidence="1 19">
        <text>D-ribulose 5-phosphate = (2S)-2-hydroxy-3-oxobutyl phosphate + formate + H(+)</text>
        <dbReference type="Rhea" id="RHEA:18457"/>
        <dbReference type="ChEBI" id="CHEBI:15378"/>
        <dbReference type="ChEBI" id="CHEBI:15740"/>
        <dbReference type="ChEBI" id="CHEBI:58121"/>
        <dbReference type="ChEBI" id="CHEBI:58830"/>
        <dbReference type="EC" id="4.1.99.12"/>
    </reaction>
</comment>
<keyword evidence="11 19" id="KW-0862">Zinc</keyword>
<evidence type="ECO:0000256" key="13">
    <source>
        <dbReference type="ARBA" id="ARBA00023134"/>
    </source>
</evidence>
<evidence type="ECO:0000256" key="6">
    <source>
        <dbReference type="ARBA" id="ARBA00005520"/>
    </source>
</evidence>
<comment type="cofactor">
    <cofactor evidence="2">
        <name>Mn(2+)</name>
        <dbReference type="ChEBI" id="CHEBI:29035"/>
    </cofactor>
</comment>
<dbReference type="EC" id="3.5.4.25" evidence="19"/>
<feature type="binding site" evidence="19">
    <location>
        <position position="285"/>
    </location>
    <ligand>
        <name>GTP</name>
        <dbReference type="ChEBI" id="CHEBI:37565"/>
    </ligand>
</feature>
<feature type="domain" description="GTP cyclohydrolase II" evidence="20">
    <location>
        <begin position="217"/>
        <end position="385"/>
    </location>
</feature>
<dbReference type="GO" id="GO:0008270">
    <property type="term" value="F:zinc ion binding"/>
    <property type="evidence" value="ECO:0007669"/>
    <property type="project" value="UniProtKB-UniRule"/>
</dbReference>
<feature type="binding site" evidence="19">
    <location>
        <position position="152"/>
    </location>
    <ligand>
        <name>Mg(2+)</name>
        <dbReference type="ChEBI" id="CHEBI:18420"/>
        <label>2</label>
    </ligand>
</feature>
<keyword evidence="22" id="KW-1185">Reference proteome</keyword>
<evidence type="ECO:0000313" key="22">
    <source>
        <dbReference type="Proteomes" id="UP000193355"/>
    </source>
</evidence>
<dbReference type="HAMAP" id="MF_00179">
    <property type="entry name" value="RibA"/>
    <property type="match status" value="1"/>
</dbReference>
<feature type="binding site" evidence="19">
    <location>
        <begin position="264"/>
        <end position="268"/>
    </location>
    <ligand>
        <name>GTP</name>
        <dbReference type="ChEBI" id="CHEBI:37565"/>
    </ligand>
</feature>
<dbReference type="NCBIfam" id="NF001591">
    <property type="entry name" value="PRK00393.1"/>
    <property type="match status" value="1"/>
</dbReference>
<protein>
    <recommendedName>
        <fullName evidence="19">Riboflavin biosynthesis protein RibBA</fullName>
    </recommendedName>
    <domain>
        <recommendedName>
            <fullName evidence="19">3,4-dihydroxy-2-butanone 4-phosphate synthase</fullName>
            <shortName evidence="19">DHBP synthase</shortName>
            <ecNumber evidence="19">4.1.99.12</ecNumber>
        </recommendedName>
    </domain>
    <domain>
        <recommendedName>
            <fullName evidence="19">GTP cyclohydrolase-2</fullName>
            <ecNumber evidence="19">3.5.4.25</ecNumber>
        </recommendedName>
        <alternativeName>
            <fullName evidence="19">GTP cyclohydrolase II</fullName>
        </alternativeName>
    </domain>
</protein>
<accession>A0A1X7I6D2</accession>
<comment type="pathway">
    <text evidence="4 19">Cofactor biosynthesis; riboflavin biosynthesis; 5-amino-6-(D-ribitylamino)uracil from GTP: step 1/4.</text>
</comment>
<evidence type="ECO:0000256" key="3">
    <source>
        <dbReference type="ARBA" id="ARBA00002284"/>
    </source>
</evidence>
<sequence length="416" mass="45774">MVNIVETRDSFLSSIDEAIEDVSQGKMVIVVDDEERENEGDLVMAAQYATAQSINFMIRYGRGLVCVPITEKQAARVGLTPMVERGGDRQGTAFTVSVDLKEGTSTGISAEERAMTARALSDRGSSADMFMRPGHIFPLVARSGGVLRRSGHTEAAVDLASMAGLEPAGVICEIIKDDGSMARFPDLIEFSKKHGLKVISIQDLIRHRTIRTKLVEKVAEIRLPTEYGDFQAHAYRSLLDDQVDRLHIALVKGDVREGDSILVRVHSECMTGDVFGSLRCDCGPQLHSALSMVEKEGKGVVLYMRQEGRGIGLLEKLKAYKLQEEGMDTVEANVALGHKPDLRDYGIGAQVLQDLGLSSIRLLTNNPLKVVGLEGYGITITERVPLVIEPNVYNRRYLSTKEDQMGHLLHLKDLLK</sequence>
<dbReference type="NCBIfam" id="TIGR00505">
    <property type="entry name" value="ribA"/>
    <property type="match status" value="1"/>
</dbReference>
<dbReference type="InterPro" id="IPR017945">
    <property type="entry name" value="DHBP_synth_RibB-like_a/b_dom"/>
</dbReference>
<comment type="cofactor">
    <cofactor evidence="19">
        <name>Mg(2+)</name>
        <dbReference type="ChEBI" id="CHEBI:18420"/>
    </cofactor>
    <cofactor evidence="19">
        <name>Mn(2+)</name>
        <dbReference type="ChEBI" id="CHEBI:29035"/>
    </cofactor>
    <text evidence="19">Binds 2 divalent metal cations per subunit. Magnesium or manganese.</text>
</comment>
<dbReference type="InterPro" id="IPR000422">
    <property type="entry name" value="DHBP_synthase_RibB"/>
</dbReference>
<feature type="binding site" evidence="19">
    <location>
        <position position="282"/>
    </location>
    <ligand>
        <name>Zn(2+)</name>
        <dbReference type="ChEBI" id="CHEBI:29105"/>
        <note>catalytic</note>
    </ligand>
</feature>
<dbReference type="GO" id="GO:0005829">
    <property type="term" value="C:cytosol"/>
    <property type="evidence" value="ECO:0007669"/>
    <property type="project" value="TreeGrafter"/>
</dbReference>
<evidence type="ECO:0000256" key="5">
    <source>
        <dbReference type="ARBA" id="ARBA00004904"/>
    </source>
</evidence>
<comment type="pathway">
    <text evidence="5 19">Cofactor biosynthesis; riboflavin biosynthesis; 2-hydroxy-3-oxobutyl phosphate from D-ribulose 5-phosphate: step 1/1.</text>
</comment>
<dbReference type="PANTHER" id="PTHR21327">
    <property type="entry name" value="GTP CYCLOHYDROLASE II-RELATED"/>
    <property type="match status" value="1"/>
</dbReference>
<evidence type="ECO:0000256" key="16">
    <source>
        <dbReference type="ARBA" id="ARBA00023268"/>
    </source>
</evidence>
<feature type="binding site" evidence="19">
    <location>
        <position position="329"/>
    </location>
    <ligand>
        <name>GTP</name>
        <dbReference type="ChEBI" id="CHEBI:37565"/>
    </ligand>
</feature>
<feature type="site" description="Essential for DHBP synthase activity" evidence="19">
    <location>
        <position position="173"/>
    </location>
</feature>
<dbReference type="GO" id="GO:0000287">
    <property type="term" value="F:magnesium ion binding"/>
    <property type="evidence" value="ECO:0007669"/>
    <property type="project" value="UniProtKB-UniRule"/>
</dbReference>
<dbReference type="InterPro" id="IPR000926">
    <property type="entry name" value="RibA"/>
</dbReference>
<dbReference type="HAMAP" id="MF_00180">
    <property type="entry name" value="RibB"/>
    <property type="match status" value="1"/>
</dbReference>
<comment type="function">
    <text evidence="17 19">Catalyzes the conversion of GTP to 2,5-diamino-6-ribosylamino-4(3H)-pyrimidinone 5'-phosphate (DARP), formate and pyrophosphate.</text>
</comment>
<evidence type="ECO:0000259" key="20">
    <source>
        <dbReference type="Pfam" id="PF00925"/>
    </source>
</evidence>
<keyword evidence="16 19" id="KW-0511">Multifunctional enzyme</keyword>
<comment type="cofactor">
    <cofactor evidence="19">
        <name>Zn(2+)</name>
        <dbReference type="ChEBI" id="CHEBI:29105"/>
    </cofactor>
    <text evidence="19">Binds 1 zinc ion per subunit.</text>
</comment>
<dbReference type="GO" id="GO:0005525">
    <property type="term" value="F:GTP binding"/>
    <property type="evidence" value="ECO:0007669"/>
    <property type="project" value="UniProtKB-KW"/>
</dbReference>
<evidence type="ECO:0000256" key="1">
    <source>
        <dbReference type="ARBA" id="ARBA00000141"/>
    </source>
</evidence>
<dbReference type="CDD" id="cd00641">
    <property type="entry name" value="GTP_cyclohydro2"/>
    <property type="match status" value="1"/>
</dbReference>
<dbReference type="InterPro" id="IPR036144">
    <property type="entry name" value="RibA-like_sf"/>
</dbReference>
<keyword evidence="15 19" id="KW-0456">Lyase</keyword>
<dbReference type="GO" id="GO:0030145">
    <property type="term" value="F:manganese ion binding"/>
    <property type="evidence" value="ECO:0007669"/>
    <property type="project" value="UniProtKB-UniRule"/>
</dbReference>
<keyword evidence="8 19" id="KW-0479">Metal-binding</keyword>
<dbReference type="FunFam" id="3.40.50.10990:FF:000001">
    <property type="entry name" value="Riboflavin biosynthesis protein RibBA"/>
    <property type="match status" value="1"/>
</dbReference>
<dbReference type="PANTHER" id="PTHR21327:SF18">
    <property type="entry name" value="3,4-DIHYDROXY-2-BUTANONE 4-PHOSPHATE SYNTHASE"/>
    <property type="match status" value="1"/>
</dbReference>
<feature type="binding site" evidence="19">
    <location>
        <position position="173"/>
    </location>
    <ligand>
        <name>D-ribulose 5-phosphate</name>
        <dbReference type="ChEBI" id="CHEBI:58121"/>
    </ligand>
</feature>
<organism evidence="21 22">
    <name type="scientific">Dethiosulfovibrio salsuginis</name>
    <dbReference type="NCBI Taxonomy" id="561720"/>
    <lineage>
        <taxon>Bacteria</taxon>
        <taxon>Thermotogati</taxon>
        <taxon>Synergistota</taxon>
        <taxon>Synergistia</taxon>
        <taxon>Synergistales</taxon>
        <taxon>Dethiosulfovibrionaceae</taxon>
        <taxon>Dethiosulfovibrio</taxon>
    </lineage>
</organism>
<feature type="region of interest" description="GTP cyclohydrolase II" evidence="19">
    <location>
        <begin position="211"/>
        <end position="416"/>
    </location>
</feature>
<feature type="active site" description="Nucleophile; for GTP cyclohydrolase activity" evidence="19">
    <location>
        <position position="343"/>
    </location>
</feature>
<evidence type="ECO:0000256" key="8">
    <source>
        <dbReference type="ARBA" id="ARBA00022723"/>
    </source>
</evidence>
<evidence type="ECO:0000256" key="9">
    <source>
        <dbReference type="ARBA" id="ARBA00022741"/>
    </source>
</evidence>
<dbReference type="EMBL" id="FXBB01000001">
    <property type="protein sequence ID" value="SMG09829.1"/>
    <property type="molecule type" value="Genomic_DNA"/>
</dbReference>
<evidence type="ECO:0000256" key="2">
    <source>
        <dbReference type="ARBA" id="ARBA00001936"/>
    </source>
</evidence>
<dbReference type="SUPFAM" id="SSF142695">
    <property type="entry name" value="RibA-like"/>
    <property type="match status" value="1"/>
</dbReference>
<dbReference type="NCBIfam" id="NF006803">
    <property type="entry name" value="PRK09311.1"/>
    <property type="match status" value="1"/>
</dbReference>
<feature type="binding site" evidence="19">
    <location>
        <position position="280"/>
    </location>
    <ligand>
        <name>Zn(2+)</name>
        <dbReference type="ChEBI" id="CHEBI:29105"/>
        <note>catalytic</note>
    </ligand>
</feature>
<dbReference type="NCBIfam" id="TIGR00506">
    <property type="entry name" value="ribB"/>
    <property type="match status" value="1"/>
</dbReference>
<dbReference type="Gene3D" id="3.40.50.10990">
    <property type="entry name" value="GTP cyclohydrolase II"/>
    <property type="match status" value="1"/>
</dbReference>
<evidence type="ECO:0000256" key="17">
    <source>
        <dbReference type="ARBA" id="ARBA00043932"/>
    </source>
</evidence>
<evidence type="ECO:0000256" key="15">
    <source>
        <dbReference type="ARBA" id="ARBA00023239"/>
    </source>
</evidence>
<proteinExistence type="inferred from homology"/>
<comment type="catalytic activity">
    <reaction evidence="18 19">
        <text>GTP + 4 H2O = 2,5-diamino-6-hydroxy-4-(5-phosphoribosylamino)-pyrimidine + formate + 2 phosphate + 3 H(+)</text>
        <dbReference type="Rhea" id="RHEA:23704"/>
        <dbReference type="ChEBI" id="CHEBI:15377"/>
        <dbReference type="ChEBI" id="CHEBI:15378"/>
        <dbReference type="ChEBI" id="CHEBI:15740"/>
        <dbReference type="ChEBI" id="CHEBI:37565"/>
        <dbReference type="ChEBI" id="CHEBI:43474"/>
        <dbReference type="ChEBI" id="CHEBI:58614"/>
        <dbReference type="EC" id="3.5.4.25"/>
    </reaction>
</comment>
<evidence type="ECO:0000256" key="14">
    <source>
        <dbReference type="ARBA" id="ARBA00023211"/>
    </source>
</evidence>
<dbReference type="UniPathway" id="UPA00275">
    <property type="reaction ID" value="UER00399"/>
</dbReference>
<dbReference type="OrthoDB" id="9793111at2"/>
<feature type="binding site" evidence="19">
    <location>
        <position position="37"/>
    </location>
    <ligand>
        <name>Mg(2+)</name>
        <dbReference type="ChEBI" id="CHEBI:18420"/>
        <label>2</label>
    </ligand>
</feature>
<feature type="binding site" evidence="19">
    <location>
        <begin position="36"/>
        <end position="37"/>
    </location>
    <ligand>
        <name>D-ribulose 5-phosphate</name>
        <dbReference type="ChEBI" id="CHEBI:58121"/>
    </ligand>
</feature>
<dbReference type="STRING" id="561720.SAMN06275492_101144"/>
<evidence type="ECO:0000256" key="12">
    <source>
        <dbReference type="ARBA" id="ARBA00022842"/>
    </source>
</evidence>
<feature type="site" description="Essential for DHBP synthase activity" evidence="19">
    <location>
        <position position="135"/>
    </location>
</feature>
<keyword evidence="10 19" id="KW-0378">Hydrolase</keyword>
<dbReference type="InterPro" id="IPR016299">
    <property type="entry name" value="Riboflavin_synth_RibBA"/>
</dbReference>
<keyword evidence="14 19" id="KW-0464">Manganese</keyword>
<keyword evidence="7 19" id="KW-0686">Riboflavin biosynthesis</keyword>
<dbReference type="Pfam" id="PF00926">
    <property type="entry name" value="DHBP_synthase"/>
    <property type="match status" value="1"/>
</dbReference>
<dbReference type="EC" id="4.1.99.12" evidence="19"/>
<evidence type="ECO:0000256" key="11">
    <source>
        <dbReference type="ARBA" id="ARBA00022833"/>
    </source>
</evidence>
<dbReference type="HAMAP" id="MF_01283">
    <property type="entry name" value="RibBA"/>
    <property type="match status" value="1"/>
</dbReference>
<comment type="similarity">
    <text evidence="6 19">In the N-terminal section; belongs to the DHBP synthase family.</text>
</comment>
<evidence type="ECO:0000256" key="7">
    <source>
        <dbReference type="ARBA" id="ARBA00022619"/>
    </source>
</evidence>
<comment type="similarity">
    <text evidence="19">In the C-terminal section; belongs to the GTP cyclohydrolase II family.</text>
</comment>
<dbReference type="FunFam" id="3.90.870.10:FF:000001">
    <property type="entry name" value="Riboflavin biosynthesis protein RibBA"/>
    <property type="match status" value="1"/>
</dbReference>
<keyword evidence="13 19" id="KW-0342">GTP-binding</keyword>
<dbReference type="GO" id="GO:0008686">
    <property type="term" value="F:3,4-dihydroxy-2-butanone-4-phosphate synthase activity"/>
    <property type="evidence" value="ECO:0007669"/>
    <property type="project" value="UniProtKB-UniRule"/>
</dbReference>
<evidence type="ECO:0000256" key="4">
    <source>
        <dbReference type="ARBA" id="ARBA00004853"/>
    </source>
</evidence>
<evidence type="ECO:0000256" key="18">
    <source>
        <dbReference type="ARBA" id="ARBA00049295"/>
    </source>
</evidence>
<dbReference type="Proteomes" id="UP000193355">
    <property type="component" value="Unassembled WGS sequence"/>
</dbReference>